<comment type="subcellular location">
    <subcellularLocation>
        <location evidence="1">Membrane</location>
        <topology evidence="1">Single-pass membrane protein</topology>
    </subcellularLocation>
</comment>
<feature type="domain" description="Trichome birefringence-like N-terminal" evidence="9">
    <location>
        <begin position="44"/>
        <end position="97"/>
    </location>
</feature>
<dbReference type="GO" id="GO:0016413">
    <property type="term" value="F:O-acetyltransferase activity"/>
    <property type="evidence" value="ECO:0007669"/>
    <property type="project" value="InterPro"/>
</dbReference>
<dbReference type="AlphaFoldDB" id="A0A9W7I108"/>
<reference evidence="10" key="1">
    <citation type="submission" date="2023-05" db="EMBL/GenBank/DDBJ databases">
        <title>Genome and transcriptome analyses reveal genes involved in the formation of fine ridges on petal epidermal cells in Hibiscus trionum.</title>
        <authorList>
            <person name="Koshimizu S."/>
            <person name="Masuda S."/>
            <person name="Ishii T."/>
            <person name="Shirasu K."/>
            <person name="Hoshino A."/>
            <person name="Arita M."/>
        </authorList>
    </citation>
    <scope>NUCLEOTIDE SEQUENCE</scope>
    <source>
        <strain evidence="10">Hamamatsu line</strain>
    </source>
</reference>
<keyword evidence="3" id="KW-0812">Transmembrane</keyword>
<gene>
    <name evidence="10" type="ORF">HRI_002403200</name>
</gene>
<dbReference type="InterPro" id="IPR026057">
    <property type="entry name" value="TBL_C"/>
</dbReference>
<feature type="chain" id="PRO_5040776613" evidence="7">
    <location>
        <begin position="37"/>
        <end position="367"/>
    </location>
</feature>
<evidence type="ECO:0000256" key="2">
    <source>
        <dbReference type="ARBA" id="ARBA00007727"/>
    </source>
</evidence>
<proteinExistence type="inferred from homology"/>
<keyword evidence="4" id="KW-0735">Signal-anchor</keyword>
<evidence type="ECO:0000313" key="10">
    <source>
        <dbReference type="EMBL" id="GMI87339.1"/>
    </source>
</evidence>
<evidence type="ECO:0000256" key="4">
    <source>
        <dbReference type="ARBA" id="ARBA00022968"/>
    </source>
</evidence>
<comment type="caution">
    <text evidence="10">The sequence shown here is derived from an EMBL/GenBank/DDBJ whole genome shotgun (WGS) entry which is preliminary data.</text>
</comment>
<dbReference type="InterPro" id="IPR025846">
    <property type="entry name" value="TBL_N"/>
</dbReference>
<feature type="domain" description="Trichome birefringence-like C-terminal" evidence="8">
    <location>
        <begin position="98"/>
        <end position="363"/>
    </location>
</feature>
<keyword evidence="11" id="KW-1185">Reference proteome</keyword>
<dbReference type="GO" id="GO:0016020">
    <property type="term" value="C:membrane"/>
    <property type="evidence" value="ECO:0007669"/>
    <property type="project" value="UniProtKB-SubCell"/>
</dbReference>
<protein>
    <submittedName>
        <fullName evidence="10">TRICHOME BIREFRINGENCE-LIKE 38</fullName>
    </submittedName>
</protein>
<sequence length="367" mass="42374">MEASTTIFSSLMCSSRTTRLITFSFVTFSFLCLANANGSPTQQESCNMYQGKWLYDSSYPLYNSSACPFIRNDFNCLKYGRPDRLYLKYRWQPTNCQLPRFDAEQLLKTLKGKKLMFIGDSISLNQWQSLVCMLHAAVPTSRIIKQHLYNHSIPAVTFKDYNVSVMLFHTLYLVDVDEETIGRVLKMNSIRHGDLWKNLDVLIFNTWHWWHRRGQKQQWQYVEVDGKISKDIDRMTAFRMALTTWAKWVDSDVDANRTRVIFQGISPSHYNGAGWNEPGVRNCSRQMTPFMGPVHPTGLTHAVDVVKDVIRSIKKPVYLLDITSLSQLRKDAHPSSYNAFHGMDCTHWCVAGLPDTWNLLLYAALVK</sequence>
<evidence type="ECO:0000256" key="3">
    <source>
        <dbReference type="ARBA" id="ARBA00022692"/>
    </source>
</evidence>
<evidence type="ECO:0000256" key="7">
    <source>
        <dbReference type="SAM" id="SignalP"/>
    </source>
</evidence>
<evidence type="ECO:0000259" key="9">
    <source>
        <dbReference type="Pfam" id="PF14416"/>
    </source>
</evidence>
<dbReference type="PANTHER" id="PTHR32285">
    <property type="entry name" value="PROTEIN TRICHOME BIREFRINGENCE-LIKE 9-RELATED"/>
    <property type="match status" value="1"/>
</dbReference>
<comment type="similarity">
    <text evidence="2">Belongs to the PC-esterase family. TBL subfamily.</text>
</comment>
<evidence type="ECO:0000256" key="1">
    <source>
        <dbReference type="ARBA" id="ARBA00004167"/>
    </source>
</evidence>
<dbReference type="InterPro" id="IPR029962">
    <property type="entry name" value="TBL"/>
</dbReference>
<dbReference type="PANTHER" id="PTHR32285:SF36">
    <property type="entry name" value="PROTEIN TRICHOME BIREFRINGENCE-LIKE 38"/>
    <property type="match status" value="1"/>
</dbReference>
<dbReference type="OrthoDB" id="630188at2759"/>
<keyword evidence="5" id="KW-1133">Transmembrane helix</keyword>
<keyword evidence="6" id="KW-0472">Membrane</keyword>
<feature type="signal peptide" evidence="7">
    <location>
        <begin position="1"/>
        <end position="36"/>
    </location>
</feature>
<evidence type="ECO:0000259" key="8">
    <source>
        <dbReference type="Pfam" id="PF13839"/>
    </source>
</evidence>
<accession>A0A9W7I108</accession>
<dbReference type="Proteomes" id="UP001165190">
    <property type="component" value="Unassembled WGS sequence"/>
</dbReference>
<dbReference type="Pfam" id="PF14416">
    <property type="entry name" value="PMR5N"/>
    <property type="match status" value="1"/>
</dbReference>
<evidence type="ECO:0000256" key="5">
    <source>
        <dbReference type="ARBA" id="ARBA00022989"/>
    </source>
</evidence>
<dbReference type="Pfam" id="PF13839">
    <property type="entry name" value="PC-Esterase"/>
    <property type="match status" value="1"/>
</dbReference>
<organism evidence="10 11">
    <name type="scientific">Hibiscus trionum</name>
    <name type="common">Flower of an hour</name>
    <dbReference type="NCBI Taxonomy" id="183268"/>
    <lineage>
        <taxon>Eukaryota</taxon>
        <taxon>Viridiplantae</taxon>
        <taxon>Streptophyta</taxon>
        <taxon>Embryophyta</taxon>
        <taxon>Tracheophyta</taxon>
        <taxon>Spermatophyta</taxon>
        <taxon>Magnoliopsida</taxon>
        <taxon>eudicotyledons</taxon>
        <taxon>Gunneridae</taxon>
        <taxon>Pentapetalae</taxon>
        <taxon>rosids</taxon>
        <taxon>malvids</taxon>
        <taxon>Malvales</taxon>
        <taxon>Malvaceae</taxon>
        <taxon>Malvoideae</taxon>
        <taxon>Hibiscus</taxon>
    </lineage>
</organism>
<evidence type="ECO:0000256" key="6">
    <source>
        <dbReference type="ARBA" id="ARBA00023136"/>
    </source>
</evidence>
<dbReference type="GO" id="GO:0005794">
    <property type="term" value="C:Golgi apparatus"/>
    <property type="evidence" value="ECO:0007669"/>
    <property type="project" value="TreeGrafter"/>
</dbReference>
<keyword evidence="7" id="KW-0732">Signal</keyword>
<name>A0A9W7I108_HIBTR</name>
<dbReference type="EMBL" id="BSYR01000022">
    <property type="protein sequence ID" value="GMI87339.1"/>
    <property type="molecule type" value="Genomic_DNA"/>
</dbReference>
<evidence type="ECO:0000313" key="11">
    <source>
        <dbReference type="Proteomes" id="UP001165190"/>
    </source>
</evidence>